<dbReference type="AlphaFoldDB" id="A0AA39Y6P9"/>
<dbReference type="Pfam" id="PF06985">
    <property type="entry name" value="HET"/>
    <property type="match status" value="1"/>
</dbReference>
<feature type="domain" description="Heterokaryon incompatibility" evidence="1">
    <location>
        <begin position="248"/>
        <end position="407"/>
    </location>
</feature>
<dbReference type="EMBL" id="JAULSV010000004">
    <property type="protein sequence ID" value="KAK0647057.1"/>
    <property type="molecule type" value="Genomic_DNA"/>
</dbReference>
<dbReference type="PANTHER" id="PTHR33112:SF16">
    <property type="entry name" value="HETEROKARYON INCOMPATIBILITY DOMAIN-CONTAINING PROTEIN"/>
    <property type="match status" value="1"/>
</dbReference>
<evidence type="ECO:0000259" key="1">
    <source>
        <dbReference type="Pfam" id="PF06985"/>
    </source>
</evidence>
<dbReference type="InterPro" id="IPR010730">
    <property type="entry name" value="HET"/>
</dbReference>
<sequence>MEAAMDTNQVTENLSIRPVAILAMQSPDARILVRRGKLIPSSKTCPACNSIFASPSNASKLLSESPFYYVRRLPDLRTTADADCVLCRHLVYYSTSYASEEVGDVAGTECSRACHCVDPVNPGHGIHLFFKIYSYEAEGHSGGSGLTALQVSGDGKQGRWSCQFVVQAAEDSLAAPYVPIRPVEPDVSSERCFSMARRWLRECLETHPACRRTAPTTCGKLPLRVIDLGDSQKGPRLRVTDPGETGDYVALSYCWGGPQPSCTTTKTAARYLKAIRTEDQPQTIQDAMRVTRELGIRYLWVDSLCIIQDDEADVAAALAQMHMIYESSAFTLSAASAEASSEGFLQQRDLATRSVAPLDATSDHYASFDVEFRCPDGRLGAISVVPDRIESWNPDDPIQKRAWTFQESLLSPRTLVYSKLQMAWRCCTSFKASGGPPAWMRWSRWRCYPLLDLDGSAPVNQIKPRGSGPEIRVIVGIGKDTYRMPPVDEHQHEPSQHVSKTQREWMHIVELYSSRTLTNPADKFHAIAGIAQKFQAVTGDTYCAGLWQSAILEGLAWRRQRGQQATRAYCDSVDDDTGCEKKWRAPTWSWASLDGSVQYDQDYILPRMDPVARVHSALVKNTAPDNPFGDVQWGHVLIEGWLRRVDIDTEFEKHELVFADVFLRSRIDTRQDESSADVRPSTRCGSATLDESAAGAVPNNWCQENGLNEIYALVLFKSRFFSSGGNVFRTHGILIVPWKSTSPRVRGGCPEYRRIGWFGSFASTGEDFKLWFEARGNRTSFAIVW</sequence>
<dbReference type="Proteomes" id="UP001174936">
    <property type="component" value="Unassembled WGS sequence"/>
</dbReference>
<evidence type="ECO:0000313" key="3">
    <source>
        <dbReference type="Proteomes" id="UP001174936"/>
    </source>
</evidence>
<protein>
    <submittedName>
        <fullName evidence="2">Heterokaryon incompatibility protein-domain-containing protein</fullName>
    </submittedName>
</protein>
<organism evidence="2 3">
    <name type="scientific">Cercophora newfieldiana</name>
    <dbReference type="NCBI Taxonomy" id="92897"/>
    <lineage>
        <taxon>Eukaryota</taxon>
        <taxon>Fungi</taxon>
        <taxon>Dikarya</taxon>
        <taxon>Ascomycota</taxon>
        <taxon>Pezizomycotina</taxon>
        <taxon>Sordariomycetes</taxon>
        <taxon>Sordariomycetidae</taxon>
        <taxon>Sordariales</taxon>
        <taxon>Lasiosphaeriaceae</taxon>
        <taxon>Cercophora</taxon>
    </lineage>
</organism>
<comment type="caution">
    <text evidence="2">The sequence shown here is derived from an EMBL/GenBank/DDBJ whole genome shotgun (WGS) entry which is preliminary data.</text>
</comment>
<evidence type="ECO:0000313" key="2">
    <source>
        <dbReference type="EMBL" id="KAK0647057.1"/>
    </source>
</evidence>
<proteinExistence type="predicted"/>
<accession>A0AA39Y6P9</accession>
<keyword evidence="3" id="KW-1185">Reference proteome</keyword>
<reference evidence="2" key="1">
    <citation type="submission" date="2023-06" db="EMBL/GenBank/DDBJ databases">
        <title>Genome-scale phylogeny and comparative genomics of the fungal order Sordariales.</title>
        <authorList>
            <consortium name="Lawrence Berkeley National Laboratory"/>
            <person name="Hensen N."/>
            <person name="Bonometti L."/>
            <person name="Westerberg I."/>
            <person name="Brannstrom I.O."/>
            <person name="Guillou S."/>
            <person name="Cros-Aarteil S."/>
            <person name="Calhoun S."/>
            <person name="Haridas S."/>
            <person name="Kuo A."/>
            <person name="Mondo S."/>
            <person name="Pangilinan J."/>
            <person name="Riley R."/>
            <person name="Labutti K."/>
            <person name="Andreopoulos B."/>
            <person name="Lipzen A."/>
            <person name="Chen C."/>
            <person name="Yanf M."/>
            <person name="Daum C."/>
            <person name="Ng V."/>
            <person name="Clum A."/>
            <person name="Steindorff A."/>
            <person name="Ohm R."/>
            <person name="Martin F."/>
            <person name="Silar P."/>
            <person name="Natvig D."/>
            <person name="Lalanne C."/>
            <person name="Gautier V."/>
            <person name="Ament-Velasquez S.L."/>
            <person name="Kruys A."/>
            <person name="Hutchinson M.I."/>
            <person name="Powell A.J."/>
            <person name="Barry K."/>
            <person name="Miller A.N."/>
            <person name="Grigoriev I.V."/>
            <person name="Debuchy R."/>
            <person name="Gladieux P."/>
            <person name="Thoren M.H."/>
            <person name="Johannesson H."/>
        </authorList>
    </citation>
    <scope>NUCLEOTIDE SEQUENCE</scope>
    <source>
        <strain evidence="2">SMH2532-1</strain>
    </source>
</reference>
<dbReference type="PANTHER" id="PTHR33112">
    <property type="entry name" value="DOMAIN PROTEIN, PUTATIVE-RELATED"/>
    <property type="match status" value="1"/>
</dbReference>
<name>A0AA39Y6P9_9PEZI</name>
<gene>
    <name evidence="2" type="ORF">B0T16DRAFT_414641</name>
</gene>